<reference evidence="3 4" key="1">
    <citation type="submission" date="2019-01" db="EMBL/GenBank/DDBJ databases">
        <authorList>
            <person name="Chen W.-M."/>
        </authorList>
    </citation>
    <scope>NUCLEOTIDE SEQUENCE [LARGE SCALE GENOMIC DNA]</scope>
    <source>
        <strain evidence="3 4">ICH-3</strain>
    </source>
</reference>
<proteinExistence type="predicted"/>
<name>A0A437JTU3_9BURK</name>
<dbReference type="AlphaFoldDB" id="A0A437JTU3"/>
<dbReference type="OrthoDB" id="8904186at2"/>
<evidence type="ECO:0000256" key="2">
    <source>
        <dbReference type="SAM" id="Phobius"/>
    </source>
</evidence>
<organism evidence="3 4">
    <name type="scientific">Rubrivivax albus</name>
    <dbReference type="NCBI Taxonomy" id="2499835"/>
    <lineage>
        <taxon>Bacteria</taxon>
        <taxon>Pseudomonadati</taxon>
        <taxon>Pseudomonadota</taxon>
        <taxon>Betaproteobacteria</taxon>
        <taxon>Burkholderiales</taxon>
        <taxon>Sphaerotilaceae</taxon>
        <taxon>Rubrivivax</taxon>
    </lineage>
</organism>
<comment type="caution">
    <text evidence="3">The sequence shown here is derived from an EMBL/GenBank/DDBJ whole genome shotgun (WGS) entry which is preliminary data.</text>
</comment>
<keyword evidence="2" id="KW-1133">Transmembrane helix</keyword>
<dbReference type="EMBL" id="SACT01000005">
    <property type="protein sequence ID" value="RVT50607.1"/>
    <property type="molecule type" value="Genomic_DNA"/>
</dbReference>
<dbReference type="Proteomes" id="UP000288178">
    <property type="component" value="Unassembled WGS sequence"/>
</dbReference>
<feature type="transmembrane region" description="Helical" evidence="2">
    <location>
        <begin position="90"/>
        <end position="109"/>
    </location>
</feature>
<feature type="region of interest" description="Disordered" evidence="1">
    <location>
        <begin position="175"/>
        <end position="202"/>
    </location>
</feature>
<keyword evidence="2" id="KW-0812">Transmembrane</keyword>
<protein>
    <submittedName>
        <fullName evidence="3">Uncharacterized protein</fullName>
    </submittedName>
</protein>
<keyword evidence="2" id="KW-0472">Membrane</keyword>
<gene>
    <name evidence="3" type="ORF">ENE75_16590</name>
</gene>
<accession>A0A437JTU3</accession>
<evidence type="ECO:0000256" key="1">
    <source>
        <dbReference type="SAM" id="MobiDB-lite"/>
    </source>
</evidence>
<keyword evidence="4" id="KW-1185">Reference proteome</keyword>
<sequence>MSCRWLSPDVFPLVVSQKSSGFVAGVGSSDSYASGIRYCTPICEDQTLQEFSVVDALSDLDDRSTFGRHAAELEQRNAVPHRLRFMLTRLLAILLCLGLGLQAVAAPTFQPAPCPMEEQMQAALAAGDALTGELPDCCQDLQSYATTGKACKAQLDCGFTVAILGAEPVGAGTPGASAPLLASGPSLRPAPVGGPWRPPAQR</sequence>
<evidence type="ECO:0000313" key="3">
    <source>
        <dbReference type="EMBL" id="RVT50607.1"/>
    </source>
</evidence>
<dbReference type="RefSeq" id="WP_128199423.1">
    <property type="nucleotide sequence ID" value="NZ_SACT01000005.1"/>
</dbReference>
<evidence type="ECO:0000313" key="4">
    <source>
        <dbReference type="Proteomes" id="UP000288178"/>
    </source>
</evidence>